<dbReference type="InParanoid" id="A0A6J2HE35"/>
<evidence type="ECO:0000313" key="7">
    <source>
        <dbReference type="Proteomes" id="UP000504627"/>
    </source>
</evidence>
<feature type="transmembrane region" description="Helical" evidence="6">
    <location>
        <begin position="86"/>
        <end position="108"/>
    </location>
</feature>
<organism evidence="7 8">
    <name type="scientific">Pipra filicauda</name>
    <name type="common">Wire-tailed manakin</name>
    <dbReference type="NCBI Taxonomy" id="649802"/>
    <lineage>
        <taxon>Eukaryota</taxon>
        <taxon>Metazoa</taxon>
        <taxon>Chordata</taxon>
        <taxon>Craniata</taxon>
        <taxon>Vertebrata</taxon>
        <taxon>Euteleostomi</taxon>
        <taxon>Archelosauria</taxon>
        <taxon>Archosauria</taxon>
        <taxon>Dinosauria</taxon>
        <taxon>Saurischia</taxon>
        <taxon>Theropoda</taxon>
        <taxon>Coelurosauria</taxon>
        <taxon>Aves</taxon>
        <taxon>Neognathae</taxon>
        <taxon>Neoaves</taxon>
        <taxon>Telluraves</taxon>
        <taxon>Australaves</taxon>
        <taxon>Passeriformes</taxon>
        <taxon>Pipridae</taxon>
        <taxon>Pipra</taxon>
    </lineage>
</organism>
<dbReference type="PANTHER" id="PTHR19282:SF263">
    <property type="entry name" value="LEUKOCYTE ANTIGEN CD37"/>
    <property type="match status" value="1"/>
</dbReference>
<gene>
    <name evidence="8" type="primary">LOC113992607</name>
</gene>
<comment type="similarity">
    <text evidence="2 6">Belongs to the tetraspanin (TM4SF) family.</text>
</comment>
<keyword evidence="3 6" id="KW-0812">Transmembrane</keyword>
<dbReference type="InterPro" id="IPR008952">
    <property type="entry name" value="Tetraspanin_EC2_sf"/>
</dbReference>
<dbReference type="PANTHER" id="PTHR19282">
    <property type="entry name" value="TETRASPANIN"/>
    <property type="match status" value="1"/>
</dbReference>
<comment type="subcellular location">
    <subcellularLocation>
        <location evidence="1 6">Membrane</location>
        <topology evidence="1 6">Multi-pass membrane protein</topology>
    </subcellularLocation>
</comment>
<dbReference type="Gene3D" id="1.10.1450.10">
    <property type="entry name" value="Tetraspanin"/>
    <property type="match status" value="1"/>
</dbReference>
<feature type="transmembrane region" description="Helical" evidence="6">
    <location>
        <begin position="57"/>
        <end position="79"/>
    </location>
</feature>
<evidence type="ECO:0000256" key="4">
    <source>
        <dbReference type="ARBA" id="ARBA00022989"/>
    </source>
</evidence>
<keyword evidence="7" id="KW-1185">Reference proteome</keyword>
<name>A0A6J2HE35_9PASS</name>
<dbReference type="InterPro" id="IPR000301">
    <property type="entry name" value="Tetraspanin_animals"/>
</dbReference>
<dbReference type="Pfam" id="PF00335">
    <property type="entry name" value="Tetraspanin"/>
    <property type="match status" value="1"/>
</dbReference>
<dbReference type="InterPro" id="IPR018499">
    <property type="entry name" value="Tetraspanin/Peripherin"/>
</dbReference>
<keyword evidence="5 6" id="KW-0472">Membrane</keyword>
<proteinExistence type="inferred from homology"/>
<dbReference type="PRINTS" id="PR00259">
    <property type="entry name" value="TMFOUR"/>
</dbReference>
<evidence type="ECO:0000256" key="3">
    <source>
        <dbReference type="ARBA" id="ARBA00022692"/>
    </source>
</evidence>
<dbReference type="AlphaFoldDB" id="A0A6J2HE35"/>
<protein>
    <recommendedName>
        <fullName evidence="6">Tetraspanin</fullName>
    </recommendedName>
</protein>
<evidence type="ECO:0000256" key="5">
    <source>
        <dbReference type="ARBA" id="ARBA00023136"/>
    </source>
</evidence>
<feature type="transmembrane region" description="Helical" evidence="6">
    <location>
        <begin position="12"/>
        <end position="37"/>
    </location>
</feature>
<evidence type="ECO:0000256" key="1">
    <source>
        <dbReference type="ARBA" id="ARBA00004141"/>
    </source>
</evidence>
<evidence type="ECO:0000256" key="6">
    <source>
        <dbReference type="RuleBase" id="RU361218"/>
    </source>
</evidence>
<dbReference type="SUPFAM" id="SSF48652">
    <property type="entry name" value="Tetraspanin"/>
    <property type="match status" value="1"/>
</dbReference>
<dbReference type="PIRSF" id="PIRSF002419">
    <property type="entry name" value="Tetraspanin"/>
    <property type="match status" value="1"/>
</dbReference>
<evidence type="ECO:0000256" key="2">
    <source>
        <dbReference type="ARBA" id="ARBA00006840"/>
    </source>
</evidence>
<evidence type="ECO:0000313" key="8">
    <source>
        <dbReference type="RefSeq" id="XP_027585885.2"/>
    </source>
</evidence>
<accession>A0A6J2HE35</accession>
<dbReference type="GO" id="GO:0005886">
    <property type="term" value="C:plasma membrane"/>
    <property type="evidence" value="ECO:0007669"/>
    <property type="project" value="TreeGrafter"/>
</dbReference>
<dbReference type="RefSeq" id="XP_027585885.2">
    <property type="nucleotide sequence ID" value="XM_027730084.2"/>
</dbReference>
<reference evidence="8" key="1">
    <citation type="submission" date="2025-08" db="UniProtKB">
        <authorList>
            <consortium name="RefSeq"/>
        </authorList>
    </citation>
    <scope>IDENTIFICATION</scope>
    <source>
        <tissue evidence="8">Muscle</tissue>
    </source>
</reference>
<keyword evidence="4 6" id="KW-1133">Transmembrane helix</keyword>
<feature type="transmembrane region" description="Helical" evidence="6">
    <location>
        <begin position="224"/>
        <end position="249"/>
    </location>
</feature>
<sequence length="263" mass="28362">MNPKGCLGCAKCFLFFLNLFFFALGTLLLAFGLWVLFDRQSFAAVLGSPLVSLRVWSYGFSGVGIVTMLLGFLGCLGALKEVKVMLLLYFGILLLLFAAQITVGVIVYTQRVALATKVATYAQQLIQEYPAQGPPGDPHESWDAVQQQLGCCGWNGRQDWDHHEGPSRDTDGAETVACSCLQAPNSTHGTPGVLPHGRCPLAAPSDIFPKGCAAGVRDWLAANLITIVGVCVGIGLGELALLMLSMFLVRNLDPHYEKLLRGF</sequence>
<dbReference type="GeneID" id="113992607"/>
<dbReference type="Proteomes" id="UP000504627">
    <property type="component" value="Unplaced"/>
</dbReference>